<gene>
    <name evidence="1" type="ORF">BpHYR1_054223</name>
</gene>
<evidence type="ECO:0000313" key="1">
    <source>
        <dbReference type="EMBL" id="RNA04077.1"/>
    </source>
</evidence>
<name>A0A3M7PY71_BRAPC</name>
<proteinExistence type="predicted"/>
<sequence>MITKFISYVIFSTKIAVQLDTLKLTKVYKWSKFCKNVLKQDFIFLASNTFCTINNHKLHYNI</sequence>
<comment type="caution">
    <text evidence="1">The sequence shown here is derived from an EMBL/GenBank/DDBJ whole genome shotgun (WGS) entry which is preliminary data.</text>
</comment>
<accession>A0A3M7PY71</accession>
<dbReference type="Proteomes" id="UP000276133">
    <property type="component" value="Unassembled WGS sequence"/>
</dbReference>
<reference evidence="1 2" key="1">
    <citation type="journal article" date="2018" name="Sci. Rep.">
        <title>Genomic signatures of local adaptation to the degree of environmental predictability in rotifers.</title>
        <authorList>
            <person name="Franch-Gras L."/>
            <person name="Hahn C."/>
            <person name="Garcia-Roger E.M."/>
            <person name="Carmona M.J."/>
            <person name="Serra M."/>
            <person name="Gomez A."/>
        </authorList>
    </citation>
    <scope>NUCLEOTIDE SEQUENCE [LARGE SCALE GENOMIC DNA]</scope>
    <source>
        <strain evidence="1">HYR1</strain>
    </source>
</reference>
<organism evidence="1 2">
    <name type="scientific">Brachionus plicatilis</name>
    <name type="common">Marine rotifer</name>
    <name type="synonym">Brachionus muelleri</name>
    <dbReference type="NCBI Taxonomy" id="10195"/>
    <lineage>
        <taxon>Eukaryota</taxon>
        <taxon>Metazoa</taxon>
        <taxon>Spiralia</taxon>
        <taxon>Gnathifera</taxon>
        <taxon>Rotifera</taxon>
        <taxon>Eurotatoria</taxon>
        <taxon>Monogononta</taxon>
        <taxon>Pseudotrocha</taxon>
        <taxon>Ploima</taxon>
        <taxon>Brachionidae</taxon>
        <taxon>Brachionus</taxon>
    </lineage>
</organism>
<dbReference type="AlphaFoldDB" id="A0A3M7PY71"/>
<keyword evidence="2" id="KW-1185">Reference proteome</keyword>
<dbReference type="EMBL" id="REGN01008244">
    <property type="protein sequence ID" value="RNA04077.1"/>
    <property type="molecule type" value="Genomic_DNA"/>
</dbReference>
<evidence type="ECO:0000313" key="2">
    <source>
        <dbReference type="Proteomes" id="UP000276133"/>
    </source>
</evidence>
<protein>
    <submittedName>
        <fullName evidence="1">Uncharacterized protein</fullName>
    </submittedName>
</protein>